<evidence type="ECO:0000313" key="2">
    <source>
        <dbReference type="Proteomes" id="UP000245252"/>
    </source>
</evidence>
<dbReference type="OrthoDB" id="8445216at2"/>
<keyword evidence="2" id="KW-1185">Reference proteome</keyword>
<organism evidence="1 2">
    <name type="scientific">Metarhizobium album</name>
    <dbReference type="NCBI Taxonomy" id="2182425"/>
    <lineage>
        <taxon>Bacteria</taxon>
        <taxon>Pseudomonadati</taxon>
        <taxon>Pseudomonadota</taxon>
        <taxon>Alphaproteobacteria</taxon>
        <taxon>Hyphomicrobiales</taxon>
        <taxon>Rhizobiaceae</taxon>
        <taxon>Metarhizobium</taxon>
    </lineage>
</organism>
<evidence type="ECO:0000313" key="1">
    <source>
        <dbReference type="EMBL" id="PWE56761.1"/>
    </source>
</evidence>
<dbReference type="RefSeq" id="WP_109458136.1">
    <property type="nucleotide sequence ID" value="NZ_QFBC01000003.1"/>
</dbReference>
<reference evidence="1 2" key="1">
    <citation type="submission" date="2018-05" db="EMBL/GenBank/DDBJ databases">
        <title>The draft genome of strain NS-104.</title>
        <authorList>
            <person name="Hang P."/>
            <person name="Jiang J."/>
        </authorList>
    </citation>
    <scope>NUCLEOTIDE SEQUENCE [LARGE SCALE GENOMIC DNA]</scope>
    <source>
        <strain evidence="1 2">NS-104</strain>
    </source>
</reference>
<dbReference type="Proteomes" id="UP000245252">
    <property type="component" value="Unassembled WGS sequence"/>
</dbReference>
<accession>A0A2U2DTZ7</accession>
<evidence type="ECO:0008006" key="3">
    <source>
        <dbReference type="Google" id="ProtNLM"/>
    </source>
</evidence>
<dbReference type="AlphaFoldDB" id="A0A2U2DTZ7"/>
<dbReference type="InterPro" id="IPR016181">
    <property type="entry name" value="Acyl_CoA_acyltransferase"/>
</dbReference>
<proteinExistence type="predicted"/>
<protein>
    <recommendedName>
        <fullName evidence="3">N-acetyltransferase domain-containing protein</fullName>
    </recommendedName>
</protein>
<dbReference type="Gene3D" id="3.40.630.30">
    <property type="match status" value="1"/>
</dbReference>
<comment type="caution">
    <text evidence="1">The sequence shown here is derived from an EMBL/GenBank/DDBJ whole genome shotgun (WGS) entry which is preliminary data.</text>
</comment>
<dbReference type="SUPFAM" id="SSF55729">
    <property type="entry name" value="Acyl-CoA N-acyltransferases (Nat)"/>
    <property type="match status" value="1"/>
</dbReference>
<dbReference type="EMBL" id="QFBC01000003">
    <property type="protein sequence ID" value="PWE56761.1"/>
    <property type="molecule type" value="Genomic_DNA"/>
</dbReference>
<gene>
    <name evidence="1" type="ORF">DEM27_10385</name>
</gene>
<name>A0A2U2DTZ7_9HYPH</name>
<sequence>MIRNAKFEDIPAIVELLQDAFSRSHYARENVGAIDVKEAKRLLLQAIQRHGYSHGGACWVQVSESHGIVTGLILGTLVRVCVIGDKLMATDLFWVASNIVEPGDPYALMKGMINWAKSCPEVVEVKCGSTAIIRDNPEEAAAVLKRLGLKRYGVIYREAVR</sequence>